<organism evidence="3 4">
    <name type="scientific">Boothiomyces macroporosus</name>
    <dbReference type="NCBI Taxonomy" id="261099"/>
    <lineage>
        <taxon>Eukaryota</taxon>
        <taxon>Fungi</taxon>
        <taxon>Fungi incertae sedis</taxon>
        <taxon>Chytridiomycota</taxon>
        <taxon>Chytridiomycota incertae sedis</taxon>
        <taxon>Chytridiomycetes</taxon>
        <taxon>Rhizophydiales</taxon>
        <taxon>Terramycetaceae</taxon>
        <taxon>Boothiomyces</taxon>
    </lineage>
</organism>
<feature type="compositionally biased region" description="Low complexity" evidence="2">
    <location>
        <begin position="8"/>
        <end position="19"/>
    </location>
</feature>
<evidence type="ECO:0000313" key="4">
    <source>
        <dbReference type="Proteomes" id="UP001210925"/>
    </source>
</evidence>
<keyword evidence="1" id="KW-0175">Coiled coil</keyword>
<proteinExistence type="predicted"/>
<gene>
    <name evidence="3" type="ORF">HK103_005042</name>
</gene>
<feature type="coiled-coil region" evidence="1">
    <location>
        <begin position="433"/>
        <end position="467"/>
    </location>
</feature>
<protein>
    <submittedName>
        <fullName evidence="3">Uncharacterized protein</fullName>
    </submittedName>
</protein>
<evidence type="ECO:0000256" key="1">
    <source>
        <dbReference type="SAM" id="Coils"/>
    </source>
</evidence>
<feature type="region of interest" description="Disordered" evidence="2">
    <location>
        <begin position="73"/>
        <end position="92"/>
    </location>
</feature>
<comment type="caution">
    <text evidence="3">The sequence shown here is derived from an EMBL/GenBank/DDBJ whole genome shotgun (WGS) entry which is preliminary data.</text>
</comment>
<feature type="region of interest" description="Disordered" evidence="2">
    <location>
        <begin position="318"/>
        <end position="347"/>
    </location>
</feature>
<feature type="compositionally biased region" description="Basic and acidic residues" evidence="2">
    <location>
        <begin position="206"/>
        <end position="254"/>
    </location>
</feature>
<dbReference type="AlphaFoldDB" id="A0AAD5UJH5"/>
<feature type="compositionally biased region" description="Basic and acidic residues" evidence="2">
    <location>
        <begin position="337"/>
        <end position="346"/>
    </location>
</feature>
<evidence type="ECO:0000256" key="2">
    <source>
        <dbReference type="SAM" id="MobiDB-lite"/>
    </source>
</evidence>
<feature type="compositionally biased region" description="Polar residues" evidence="2">
    <location>
        <begin position="38"/>
        <end position="56"/>
    </location>
</feature>
<dbReference type="EMBL" id="JADGKB010000044">
    <property type="protein sequence ID" value="KAJ3256924.1"/>
    <property type="molecule type" value="Genomic_DNA"/>
</dbReference>
<feature type="region of interest" description="Disordered" evidence="2">
    <location>
        <begin position="1"/>
        <end position="67"/>
    </location>
</feature>
<reference evidence="3" key="1">
    <citation type="submission" date="2020-05" db="EMBL/GenBank/DDBJ databases">
        <title>Phylogenomic resolution of chytrid fungi.</title>
        <authorList>
            <person name="Stajich J.E."/>
            <person name="Amses K."/>
            <person name="Simmons R."/>
            <person name="Seto K."/>
            <person name="Myers J."/>
            <person name="Bonds A."/>
            <person name="Quandt C.A."/>
            <person name="Barry K."/>
            <person name="Liu P."/>
            <person name="Grigoriev I."/>
            <person name="Longcore J.E."/>
            <person name="James T.Y."/>
        </authorList>
    </citation>
    <scope>NUCLEOTIDE SEQUENCE</scope>
    <source>
        <strain evidence="3">PLAUS21</strain>
    </source>
</reference>
<dbReference type="Proteomes" id="UP001210925">
    <property type="component" value="Unassembled WGS sequence"/>
</dbReference>
<evidence type="ECO:0000313" key="3">
    <source>
        <dbReference type="EMBL" id="KAJ3256924.1"/>
    </source>
</evidence>
<name>A0AAD5UJH5_9FUNG</name>
<accession>A0AAD5UJH5</accession>
<keyword evidence="4" id="KW-1185">Reference proteome</keyword>
<sequence>MSVQEQNPLNSPPSSSTSRSPPPILTTQRSKGAIEIPRTNQARPISSYADPSSIASPITPKMHNRIHSHLFEGAMSPTAPSPITKPRRDNNNSWVGVGVSVEENSKGQPVIRNSYQHVSKRPSAEQILYDDMKKPISGTLATIYPIGADDDNDPYAFRIMDPTPVGSHYPSAFETPVLDRNTSKYYTTDIPKDEKNKSLEAIANKNIEKSDTPTKKVQSDEKLNEKKIANPDGPLKEKPTSDQDLKSKDVERVPLQDVPSVASPRLLKTKSRSSFLAFLKKREGSTDELNSSKGELKDKETEKKHKSFFFAKRTSSSNLLDDQKAPGSSADINKANEAPKEKEKHRSLFFVKKTSSSNLIDDQKAAGSNADIVKVHEAPKEKHRSFFFVKRASAANLLDEHKAAEVPAAPPPPPPTLLKDIGIEPKIEKLKPEIELNKKIATLEKTVKVLQEVVDRLTKENESLKQQLESKVE</sequence>
<feature type="region of interest" description="Disordered" evidence="2">
    <location>
        <begin position="187"/>
        <end position="266"/>
    </location>
</feature>